<organism evidence="2 3">
    <name type="scientific">Heminiphilus faecis</name>
    <dbReference type="NCBI Taxonomy" id="2601703"/>
    <lineage>
        <taxon>Bacteria</taxon>
        <taxon>Pseudomonadati</taxon>
        <taxon>Bacteroidota</taxon>
        <taxon>Bacteroidia</taxon>
        <taxon>Bacteroidales</taxon>
        <taxon>Muribaculaceae</taxon>
        <taxon>Heminiphilus</taxon>
    </lineage>
</organism>
<dbReference type="EMBL" id="JBCLPP010000048">
    <property type="protein sequence ID" value="MEY8246452.1"/>
    <property type="molecule type" value="Genomic_DNA"/>
</dbReference>
<dbReference type="InterPro" id="IPR003959">
    <property type="entry name" value="ATPase_AAA_core"/>
</dbReference>
<dbReference type="PANTHER" id="PTHR40396">
    <property type="entry name" value="ATPASE-LIKE PROTEIN"/>
    <property type="match status" value="1"/>
</dbReference>
<dbReference type="RefSeq" id="WP_369863888.1">
    <property type="nucleotide sequence ID" value="NZ_JBCLPP010000048.1"/>
</dbReference>
<gene>
    <name evidence="2" type="ORF">AAK873_12615</name>
</gene>
<dbReference type="SUPFAM" id="SSF52540">
    <property type="entry name" value="P-loop containing nucleoside triphosphate hydrolases"/>
    <property type="match status" value="1"/>
</dbReference>
<name>A0ABV4CYF7_9BACT</name>
<protein>
    <submittedName>
        <fullName evidence="2">AAA family ATPase</fullName>
    </submittedName>
</protein>
<dbReference type="PANTHER" id="PTHR40396:SF1">
    <property type="entry name" value="ATPASE AAA-TYPE CORE DOMAIN-CONTAINING PROTEIN"/>
    <property type="match status" value="1"/>
</dbReference>
<accession>A0ABV4CYF7</accession>
<evidence type="ECO:0000313" key="3">
    <source>
        <dbReference type="Proteomes" id="UP001565200"/>
    </source>
</evidence>
<evidence type="ECO:0000259" key="1">
    <source>
        <dbReference type="Pfam" id="PF13304"/>
    </source>
</evidence>
<evidence type="ECO:0000313" key="2">
    <source>
        <dbReference type="EMBL" id="MEY8246452.1"/>
    </source>
</evidence>
<dbReference type="Proteomes" id="UP001565200">
    <property type="component" value="Unassembled WGS sequence"/>
</dbReference>
<feature type="domain" description="ATPase AAA-type core" evidence="1">
    <location>
        <begin position="58"/>
        <end position="144"/>
    </location>
</feature>
<reference evidence="2 3" key="1">
    <citation type="submission" date="2024-03" db="EMBL/GenBank/DDBJ databases">
        <title>Mouse gut bacterial collection (mGBC) of GemPharmatech.</title>
        <authorList>
            <person name="He Y."/>
            <person name="Dong L."/>
            <person name="Wu D."/>
            <person name="Gao X."/>
            <person name="Lin Z."/>
        </authorList>
    </citation>
    <scope>NUCLEOTIDE SEQUENCE [LARGE SCALE GENOMIC DNA]</scope>
    <source>
        <strain evidence="2 3">54-13</strain>
    </source>
</reference>
<feature type="domain" description="ATPase AAA-type core" evidence="1">
    <location>
        <begin position="325"/>
        <end position="401"/>
    </location>
</feature>
<dbReference type="InterPro" id="IPR027417">
    <property type="entry name" value="P-loop_NTPase"/>
</dbReference>
<dbReference type="Gene3D" id="3.40.50.300">
    <property type="entry name" value="P-loop containing nucleotide triphosphate hydrolases"/>
    <property type="match status" value="1"/>
</dbReference>
<keyword evidence="3" id="KW-1185">Reference proteome</keyword>
<sequence length="462" mass="52901">MQRKTNKTKKMLYRLILGNFASFAEQIQFDMFPNIKRENFIHHVYNDEQGLPVLKGCALYGANGSGKSNFIYGLQFVKRFATNFNLNGNPEWIVSFFKANRFKLPIMEDMPMSFLLEFGNEQGAYIYTFEITDEGISEETLYKSGLGKVESALIFQRNGNILNADTKIFTPEINKVIERQLGSNPSQSVLSIVGRLHLTDNIYVNDAFDWIANKLEIIEVGHQIPWLIDQLSHQNEMMNFVKEVFSTVGLGIQDLSIKNESFDDWLKHADAEDKQTITQFLESISKNPGDKNFSKMNRQFPLLTVTEEDGIRTVKELLFHQLGKNGYIGTMECGTQSTGTLRLLTLVPAIYYAIYRHKTIVVDEIDNSIHPILIKELIKLFENSDSNGQLIFTTHETALLNQQELLRPDEVWMIEKKWGVSNMYSLNDFKIHKTLSLENGYLDGRFGAIPFLGSVDILQNED</sequence>
<dbReference type="Pfam" id="PF13304">
    <property type="entry name" value="AAA_21"/>
    <property type="match status" value="2"/>
</dbReference>
<comment type="caution">
    <text evidence="2">The sequence shown here is derived from an EMBL/GenBank/DDBJ whole genome shotgun (WGS) entry which is preliminary data.</text>
</comment>
<proteinExistence type="predicted"/>